<comment type="caution">
    <text evidence="1">The sequence shown here is derived from an EMBL/GenBank/DDBJ whole genome shotgun (WGS) entry which is preliminary data.</text>
</comment>
<protein>
    <submittedName>
        <fullName evidence="1">Uncharacterized protein</fullName>
    </submittedName>
</protein>
<dbReference type="Proteomes" id="UP000314294">
    <property type="component" value="Unassembled WGS sequence"/>
</dbReference>
<name>A0A4Z2IS52_9TELE</name>
<organism evidence="1 2">
    <name type="scientific">Liparis tanakae</name>
    <name type="common">Tanaka's snailfish</name>
    <dbReference type="NCBI Taxonomy" id="230148"/>
    <lineage>
        <taxon>Eukaryota</taxon>
        <taxon>Metazoa</taxon>
        <taxon>Chordata</taxon>
        <taxon>Craniata</taxon>
        <taxon>Vertebrata</taxon>
        <taxon>Euteleostomi</taxon>
        <taxon>Actinopterygii</taxon>
        <taxon>Neopterygii</taxon>
        <taxon>Teleostei</taxon>
        <taxon>Neoteleostei</taxon>
        <taxon>Acanthomorphata</taxon>
        <taxon>Eupercaria</taxon>
        <taxon>Perciformes</taxon>
        <taxon>Cottioidei</taxon>
        <taxon>Cottales</taxon>
        <taxon>Liparidae</taxon>
        <taxon>Liparis</taxon>
    </lineage>
</organism>
<keyword evidence="2" id="KW-1185">Reference proteome</keyword>
<reference evidence="1 2" key="1">
    <citation type="submission" date="2019-03" db="EMBL/GenBank/DDBJ databases">
        <title>First draft genome of Liparis tanakae, snailfish: a comprehensive survey of snailfish specific genes.</title>
        <authorList>
            <person name="Kim W."/>
            <person name="Song I."/>
            <person name="Jeong J.-H."/>
            <person name="Kim D."/>
            <person name="Kim S."/>
            <person name="Ryu S."/>
            <person name="Song J.Y."/>
            <person name="Lee S.K."/>
        </authorList>
    </citation>
    <scope>NUCLEOTIDE SEQUENCE [LARGE SCALE GENOMIC DNA]</scope>
    <source>
        <tissue evidence="1">Muscle</tissue>
    </source>
</reference>
<sequence length="160" mass="17306">MMMMTSGGARSHSQAGVAFGLRCSGCIWAVQTTSDSLNPNDAAARRRLLVYASLVFGRTSAALLGDPKGKEVEKTHGRVRTFLPPHRFVFCRGGGFLPVAVGELLTFLLLLDDPSDVILDLVEKTLLLPGSQREPTGAFIKKQIFLQMLQSVFEGLLGLS</sequence>
<accession>A0A4Z2IS52</accession>
<evidence type="ECO:0000313" key="2">
    <source>
        <dbReference type="Proteomes" id="UP000314294"/>
    </source>
</evidence>
<evidence type="ECO:0000313" key="1">
    <source>
        <dbReference type="EMBL" id="TNN80666.1"/>
    </source>
</evidence>
<gene>
    <name evidence="1" type="ORF">EYF80_009174</name>
</gene>
<dbReference type="EMBL" id="SRLO01000053">
    <property type="protein sequence ID" value="TNN80666.1"/>
    <property type="molecule type" value="Genomic_DNA"/>
</dbReference>
<proteinExistence type="predicted"/>
<dbReference type="AlphaFoldDB" id="A0A4Z2IS52"/>